<gene>
    <name evidence="6" type="ORF">H8E19_04540</name>
</gene>
<dbReference type="InterPro" id="IPR006311">
    <property type="entry name" value="TAT_signal"/>
</dbReference>
<protein>
    <submittedName>
        <fullName evidence="6">4Fe-4S dicluster domain-containing protein</fullName>
    </submittedName>
</protein>
<dbReference type="PANTHER" id="PTHR43177:SF3">
    <property type="entry name" value="PROTEIN NRFC HOMOLOG"/>
    <property type="match status" value="1"/>
</dbReference>
<dbReference type="PANTHER" id="PTHR43177">
    <property type="entry name" value="PROTEIN NRFC"/>
    <property type="match status" value="1"/>
</dbReference>
<reference evidence="6 7" key="1">
    <citation type="submission" date="2020-08" db="EMBL/GenBank/DDBJ databases">
        <title>Bridging the membrane lipid divide: bacteria of the FCB group superphylum have the potential to synthesize archaeal ether lipids.</title>
        <authorList>
            <person name="Villanueva L."/>
            <person name="Von Meijenfeldt F.A.B."/>
            <person name="Westbye A.B."/>
            <person name="Yadav S."/>
            <person name="Hopmans E.C."/>
            <person name="Dutilh B.E."/>
            <person name="Sinninghe Damste J.S."/>
        </authorList>
    </citation>
    <scope>NUCLEOTIDE SEQUENCE [LARGE SCALE GENOMIC DNA]</scope>
    <source>
        <strain evidence="6">NIOZ-UU27</strain>
    </source>
</reference>
<evidence type="ECO:0000313" key="7">
    <source>
        <dbReference type="Proteomes" id="UP000650524"/>
    </source>
</evidence>
<keyword evidence="4" id="KW-0411">Iron-sulfur</keyword>
<dbReference type="EMBL" id="JACNJD010000151">
    <property type="protein sequence ID" value="MBC8176653.1"/>
    <property type="molecule type" value="Genomic_DNA"/>
</dbReference>
<evidence type="ECO:0000259" key="5">
    <source>
        <dbReference type="PROSITE" id="PS51379"/>
    </source>
</evidence>
<dbReference type="CDD" id="cd10551">
    <property type="entry name" value="PsrB"/>
    <property type="match status" value="1"/>
</dbReference>
<evidence type="ECO:0000256" key="4">
    <source>
        <dbReference type="ARBA" id="ARBA00023014"/>
    </source>
</evidence>
<dbReference type="AlphaFoldDB" id="A0A8J6MWL5"/>
<keyword evidence="2" id="KW-0479">Metal-binding</keyword>
<proteinExistence type="predicted"/>
<evidence type="ECO:0000256" key="3">
    <source>
        <dbReference type="ARBA" id="ARBA00023004"/>
    </source>
</evidence>
<dbReference type="InterPro" id="IPR054822">
    <property type="entry name" value="DsrO-like"/>
</dbReference>
<dbReference type="NCBIfam" id="TIGR01409">
    <property type="entry name" value="TAT_signal_seq"/>
    <property type="match status" value="1"/>
</dbReference>
<evidence type="ECO:0000256" key="1">
    <source>
        <dbReference type="ARBA" id="ARBA00022485"/>
    </source>
</evidence>
<dbReference type="SUPFAM" id="SSF54862">
    <property type="entry name" value="4Fe-4S ferredoxins"/>
    <property type="match status" value="1"/>
</dbReference>
<dbReference type="GO" id="GO:0051539">
    <property type="term" value="F:4 iron, 4 sulfur cluster binding"/>
    <property type="evidence" value="ECO:0007669"/>
    <property type="project" value="UniProtKB-KW"/>
</dbReference>
<dbReference type="PROSITE" id="PS51318">
    <property type="entry name" value="TAT"/>
    <property type="match status" value="1"/>
</dbReference>
<dbReference type="NCBIfam" id="NF045797">
    <property type="entry name" value="DsrO"/>
    <property type="match status" value="1"/>
</dbReference>
<dbReference type="PROSITE" id="PS00198">
    <property type="entry name" value="4FE4S_FER_1"/>
    <property type="match status" value="1"/>
</dbReference>
<organism evidence="6 7">
    <name type="scientific">Candidatus Desulfacyla euxinica</name>
    <dbReference type="NCBI Taxonomy" id="2841693"/>
    <lineage>
        <taxon>Bacteria</taxon>
        <taxon>Deltaproteobacteria</taxon>
        <taxon>Candidatus Desulfacyla</taxon>
    </lineage>
</organism>
<dbReference type="InterPro" id="IPR017900">
    <property type="entry name" value="4Fe4S_Fe_S_CS"/>
</dbReference>
<evidence type="ECO:0000256" key="2">
    <source>
        <dbReference type="ARBA" id="ARBA00022723"/>
    </source>
</evidence>
<dbReference type="PROSITE" id="PS51379">
    <property type="entry name" value="4FE4S_FER_2"/>
    <property type="match status" value="1"/>
</dbReference>
<dbReference type="GO" id="GO:0046872">
    <property type="term" value="F:metal ion binding"/>
    <property type="evidence" value="ECO:0007669"/>
    <property type="project" value="UniProtKB-KW"/>
</dbReference>
<name>A0A8J6MWL5_9DELT</name>
<dbReference type="Proteomes" id="UP000650524">
    <property type="component" value="Unassembled WGS sequence"/>
</dbReference>
<comment type="caution">
    <text evidence="6">The sequence shown here is derived from an EMBL/GenBank/DDBJ whole genome shotgun (WGS) entry which is preliminary data.</text>
</comment>
<dbReference type="InterPro" id="IPR017896">
    <property type="entry name" value="4Fe4S_Fe-S-bd"/>
</dbReference>
<feature type="domain" description="4Fe-4S ferredoxin-type" evidence="5">
    <location>
        <begin position="141"/>
        <end position="170"/>
    </location>
</feature>
<dbReference type="Pfam" id="PF13247">
    <property type="entry name" value="Fer4_11"/>
    <property type="match status" value="2"/>
</dbReference>
<keyword evidence="1" id="KW-0004">4Fe-4S</keyword>
<dbReference type="Gene3D" id="3.30.70.20">
    <property type="match status" value="2"/>
</dbReference>
<sequence length="256" mass="29163">MTLTRRKFLKAASVAALVVSARPSAGRAFELKGRMSPGPKALQAGQWGMGVDMNKCRGNCRDDCLAACHEIHNVPYIPKPEHEVKWLFLEPYENAFPERSHRFLSKRVREKNFFLLCNHCEDPPCVRVCPTQATFKRQKDGIVMIDYHRCIGCRFCMAACPYGSRSFNFRDPRPFIKKINPEYPTRHRGVVEKCNFCQELLEVGRIPACVEACKEGVLTFGDLEDPTSVVRELLSEKPHIRRKPDLGTGPSVFYIT</sequence>
<accession>A0A8J6MWL5</accession>
<dbReference type="InterPro" id="IPR019546">
    <property type="entry name" value="TAT_signal_bac_arc"/>
</dbReference>
<evidence type="ECO:0000313" key="6">
    <source>
        <dbReference type="EMBL" id="MBC8176653.1"/>
    </source>
</evidence>
<keyword evidence="3" id="KW-0408">Iron</keyword>
<dbReference type="InterPro" id="IPR050954">
    <property type="entry name" value="ET_IronSulfur_Cluster-Binding"/>
</dbReference>